<dbReference type="KEGG" id="nib:GU926_01815"/>
<name>A0A6P1NWA4_9BACT</name>
<feature type="domain" description="Schlafen AlbA-2" evidence="1">
    <location>
        <begin position="12"/>
        <end position="125"/>
    </location>
</feature>
<proteinExistence type="predicted"/>
<dbReference type="InterPro" id="IPR036388">
    <property type="entry name" value="WH-like_DNA-bd_sf"/>
</dbReference>
<dbReference type="RefSeq" id="WP_160688480.1">
    <property type="nucleotide sequence ID" value="NZ_CP047897.1"/>
</dbReference>
<dbReference type="Gene3D" id="1.10.10.10">
    <property type="entry name" value="Winged helix-like DNA-binding domain superfamily/Winged helix DNA-binding domain"/>
    <property type="match status" value="1"/>
</dbReference>
<dbReference type="EMBL" id="CP047897">
    <property type="protein sequence ID" value="QHL86248.1"/>
    <property type="molecule type" value="Genomic_DNA"/>
</dbReference>
<keyword evidence="2" id="KW-0547">Nucleotide-binding</keyword>
<dbReference type="GO" id="GO:0005524">
    <property type="term" value="F:ATP binding"/>
    <property type="evidence" value="ECO:0007669"/>
    <property type="project" value="UniProtKB-KW"/>
</dbReference>
<sequence>MHDLYQLIFQGEGETLEFKKTITHANRIARTIVSFANTRGGQILVGVQDDGTICGIDPEEEKHTLEEAIHFFCDPPVSVHYEEVDMEQGTVLKVIIPESPHKPHLAKVKEDDWRGYVRVRDESVQTSQLVEKSMQLEPLEESPAEVLDYQEAKVLELLAKHHRLTIKQITQMANLSRRRVQRLLVDLTLQGKIRMHDKEKVPYFTLS</sequence>
<dbReference type="InterPro" id="IPR007421">
    <property type="entry name" value="Schlafen_AlbA_2_dom"/>
</dbReference>
<dbReference type="SUPFAM" id="SSF46785">
    <property type="entry name" value="Winged helix' DNA-binding domain"/>
    <property type="match status" value="1"/>
</dbReference>
<dbReference type="PANTHER" id="PTHR30595">
    <property type="entry name" value="GLPR-RELATED TRANSCRIPTIONAL REPRESSOR"/>
    <property type="match status" value="1"/>
</dbReference>
<reference evidence="2 3" key="1">
    <citation type="submission" date="2020-01" db="EMBL/GenBank/DDBJ databases">
        <authorList>
            <person name="Kim M."/>
        </authorList>
    </citation>
    <scope>NUCLEOTIDE SEQUENCE [LARGE SCALE GENOMIC DNA]</scope>
    <source>
        <strain evidence="2 3">BT10</strain>
    </source>
</reference>
<gene>
    <name evidence="2" type="ORF">GU926_01815</name>
</gene>
<dbReference type="InterPro" id="IPR036390">
    <property type="entry name" value="WH_DNA-bd_sf"/>
</dbReference>
<dbReference type="Pfam" id="PF04326">
    <property type="entry name" value="SLFN_AlbA_2"/>
    <property type="match status" value="1"/>
</dbReference>
<evidence type="ECO:0000259" key="1">
    <source>
        <dbReference type="Pfam" id="PF04326"/>
    </source>
</evidence>
<keyword evidence="3" id="KW-1185">Reference proteome</keyword>
<dbReference type="InterPro" id="IPR038461">
    <property type="entry name" value="Schlafen_AlbA_2_dom_sf"/>
</dbReference>
<dbReference type="Proteomes" id="UP000464214">
    <property type="component" value="Chromosome"/>
</dbReference>
<evidence type="ECO:0000313" key="3">
    <source>
        <dbReference type="Proteomes" id="UP000464214"/>
    </source>
</evidence>
<accession>A0A6P1NWA4</accession>
<dbReference type="PANTHER" id="PTHR30595:SF6">
    <property type="entry name" value="SCHLAFEN ALBA-2 DOMAIN-CONTAINING PROTEIN"/>
    <property type="match status" value="1"/>
</dbReference>
<protein>
    <submittedName>
        <fullName evidence="2">ATP-binding protein</fullName>
    </submittedName>
</protein>
<keyword evidence="2" id="KW-0067">ATP-binding</keyword>
<dbReference type="AlphaFoldDB" id="A0A6P1NWA4"/>
<evidence type="ECO:0000313" key="2">
    <source>
        <dbReference type="EMBL" id="QHL86248.1"/>
    </source>
</evidence>
<dbReference type="Gene3D" id="3.30.950.30">
    <property type="entry name" value="Schlafen, AAA domain"/>
    <property type="match status" value="1"/>
</dbReference>
<organism evidence="2 3">
    <name type="scientific">Nibribacter ruber</name>
    <dbReference type="NCBI Taxonomy" id="2698458"/>
    <lineage>
        <taxon>Bacteria</taxon>
        <taxon>Pseudomonadati</taxon>
        <taxon>Bacteroidota</taxon>
        <taxon>Cytophagia</taxon>
        <taxon>Cytophagales</taxon>
        <taxon>Hymenobacteraceae</taxon>
        <taxon>Nibribacter</taxon>
    </lineage>
</organism>